<sequence>MKYDNKENLFARRKSVHYLKFIAEACKSNATNVYSKDYCINTNAILFTKNHMAGEALHREMKYMKNKS</sequence>
<dbReference type="AlphaFoldDB" id="A0A0V0ZIH9"/>
<accession>A0A0V0ZIH9</accession>
<reference evidence="1 2" key="1">
    <citation type="submission" date="2015-01" db="EMBL/GenBank/DDBJ databases">
        <title>Evolution of Trichinella species and genotypes.</title>
        <authorList>
            <person name="Korhonen P.K."/>
            <person name="Edoardo P."/>
            <person name="Giuseppe L.R."/>
            <person name="Gasser R.B."/>
        </authorList>
    </citation>
    <scope>NUCLEOTIDE SEQUENCE [LARGE SCALE GENOMIC DNA]</scope>
    <source>
        <strain evidence="1">ISS2496</strain>
    </source>
</reference>
<gene>
    <name evidence="1" type="ORF">T12_13473</name>
</gene>
<organism evidence="1 2">
    <name type="scientific">Trichinella patagoniensis</name>
    <dbReference type="NCBI Taxonomy" id="990121"/>
    <lineage>
        <taxon>Eukaryota</taxon>
        <taxon>Metazoa</taxon>
        <taxon>Ecdysozoa</taxon>
        <taxon>Nematoda</taxon>
        <taxon>Enoplea</taxon>
        <taxon>Dorylaimia</taxon>
        <taxon>Trichinellida</taxon>
        <taxon>Trichinellidae</taxon>
        <taxon>Trichinella</taxon>
    </lineage>
</organism>
<dbReference type="Proteomes" id="UP000054783">
    <property type="component" value="Unassembled WGS sequence"/>
</dbReference>
<dbReference type="EMBL" id="JYDQ01000171">
    <property type="protein sequence ID" value="KRY12207.1"/>
    <property type="molecule type" value="Genomic_DNA"/>
</dbReference>
<evidence type="ECO:0000313" key="2">
    <source>
        <dbReference type="Proteomes" id="UP000054783"/>
    </source>
</evidence>
<comment type="caution">
    <text evidence="1">The sequence shown here is derived from an EMBL/GenBank/DDBJ whole genome shotgun (WGS) entry which is preliminary data.</text>
</comment>
<name>A0A0V0ZIH9_9BILA</name>
<proteinExistence type="predicted"/>
<evidence type="ECO:0000313" key="1">
    <source>
        <dbReference type="EMBL" id="KRY12207.1"/>
    </source>
</evidence>
<keyword evidence="2" id="KW-1185">Reference proteome</keyword>
<protein>
    <submittedName>
        <fullName evidence="1">Uncharacterized protein</fullName>
    </submittedName>
</protein>